<evidence type="ECO:0000256" key="9">
    <source>
        <dbReference type="SAM" id="Phobius"/>
    </source>
</evidence>
<reference evidence="11" key="1">
    <citation type="journal article" date="2016" name="PLoS Biol.">
        <title>GPCRs Direct Germline Development and Somatic Gonad Function in Planarians.</title>
        <authorList>
            <person name="Saberi A."/>
            <person name="Jamal A."/>
            <person name="Beets I."/>
            <person name="Schoofs L."/>
            <person name="Newmark P.A."/>
        </authorList>
    </citation>
    <scope>NUCLEOTIDE SEQUENCE</scope>
</reference>
<dbReference type="Pfam" id="PF00001">
    <property type="entry name" value="7tm_1"/>
    <property type="match status" value="1"/>
</dbReference>
<feature type="domain" description="G-protein coupled receptors family 1 profile" evidence="10">
    <location>
        <begin position="36"/>
        <end position="289"/>
    </location>
</feature>
<name>A0A193KUL6_SCHMD</name>
<dbReference type="InterPro" id="IPR017452">
    <property type="entry name" value="GPCR_Rhodpsn_7TM"/>
</dbReference>
<evidence type="ECO:0000259" key="10">
    <source>
        <dbReference type="PROSITE" id="PS50262"/>
    </source>
</evidence>
<feature type="transmembrane region" description="Helical" evidence="9">
    <location>
        <begin position="177"/>
        <end position="206"/>
    </location>
</feature>
<keyword evidence="7 8" id="KW-0807">Transducer</keyword>
<feature type="transmembrane region" description="Helical" evidence="9">
    <location>
        <begin position="24"/>
        <end position="43"/>
    </location>
</feature>
<proteinExistence type="evidence at transcript level"/>
<evidence type="ECO:0000256" key="2">
    <source>
        <dbReference type="ARBA" id="ARBA00022692"/>
    </source>
</evidence>
<protein>
    <submittedName>
        <fullName evidence="11">GCR118</fullName>
    </submittedName>
</protein>
<evidence type="ECO:0000256" key="4">
    <source>
        <dbReference type="ARBA" id="ARBA00023040"/>
    </source>
</evidence>
<sequence>MNISKNSSTIDFEILRILRQVTGWTDLVLVMIGLVGNFFILANTIRRKVRIFTKFFLISEAMSDSLVLVFPGIRYFVLIVLNDDIQNDSNFICIFHSFVTYLVTDFSAWILIILSLERYLLVKFPFNKRLKDLSLFHAISFSCVMFALGFLKNFIFFTAVIDPDTEVCFLGNMKLQLLITVLDMIFNLIIPSTLVLFCTIGSIIGIKRHILKISSNLKPISDTNYGSQILRMILAISVYHLITSLPLFCVLIIIKVTDVFYFYGDQLLYTFDLACALYISNNSLKFYLYCFSSKSFRKMFILLIHDVKIKFGSLIK</sequence>
<comment type="similarity">
    <text evidence="8">Belongs to the G-protein coupled receptor 1 family.</text>
</comment>
<gene>
    <name evidence="11" type="primary">gcr118</name>
</gene>
<feature type="transmembrane region" description="Helical" evidence="9">
    <location>
        <begin position="135"/>
        <end position="157"/>
    </location>
</feature>
<evidence type="ECO:0000256" key="7">
    <source>
        <dbReference type="ARBA" id="ARBA00023224"/>
    </source>
</evidence>
<evidence type="ECO:0000256" key="6">
    <source>
        <dbReference type="ARBA" id="ARBA00023170"/>
    </source>
</evidence>
<keyword evidence="2 8" id="KW-0812">Transmembrane</keyword>
<feature type="transmembrane region" description="Helical" evidence="9">
    <location>
        <begin position="55"/>
        <end position="77"/>
    </location>
</feature>
<dbReference type="GO" id="GO:0004930">
    <property type="term" value="F:G protein-coupled receptor activity"/>
    <property type="evidence" value="ECO:0007669"/>
    <property type="project" value="UniProtKB-KW"/>
</dbReference>
<feature type="transmembrane region" description="Helical" evidence="9">
    <location>
        <begin position="89"/>
        <end position="114"/>
    </location>
</feature>
<dbReference type="AlphaFoldDB" id="A0A193KUL6"/>
<comment type="subcellular location">
    <subcellularLocation>
        <location evidence="1">Membrane</location>
        <topology evidence="1">Multi-pass membrane protein</topology>
    </subcellularLocation>
</comment>
<dbReference type="PROSITE" id="PS00237">
    <property type="entry name" value="G_PROTEIN_RECEP_F1_1"/>
    <property type="match status" value="1"/>
</dbReference>
<dbReference type="PANTHER" id="PTHR24243">
    <property type="entry name" value="G-PROTEIN COUPLED RECEPTOR"/>
    <property type="match status" value="1"/>
</dbReference>
<dbReference type="EMBL" id="KX018918">
    <property type="protein sequence ID" value="ANO39079.1"/>
    <property type="molecule type" value="mRNA"/>
</dbReference>
<keyword evidence="5 9" id="KW-0472">Membrane</keyword>
<dbReference type="GO" id="GO:0005886">
    <property type="term" value="C:plasma membrane"/>
    <property type="evidence" value="ECO:0007669"/>
    <property type="project" value="TreeGrafter"/>
</dbReference>
<dbReference type="Gene3D" id="1.20.1070.10">
    <property type="entry name" value="Rhodopsin 7-helix transmembrane proteins"/>
    <property type="match status" value="1"/>
</dbReference>
<keyword evidence="4 8" id="KW-0297">G-protein coupled receptor</keyword>
<evidence type="ECO:0000256" key="3">
    <source>
        <dbReference type="ARBA" id="ARBA00022989"/>
    </source>
</evidence>
<feature type="transmembrane region" description="Helical" evidence="9">
    <location>
        <begin position="233"/>
        <end position="254"/>
    </location>
</feature>
<dbReference type="InterPro" id="IPR000276">
    <property type="entry name" value="GPCR_Rhodpsn"/>
</dbReference>
<accession>A0A193KUL6</accession>
<dbReference type="PANTHER" id="PTHR24243:SF230">
    <property type="entry name" value="G-PROTEIN COUPLED RECEPTORS FAMILY 1 PROFILE DOMAIN-CONTAINING PROTEIN"/>
    <property type="match status" value="1"/>
</dbReference>
<dbReference type="PRINTS" id="PR00237">
    <property type="entry name" value="GPCRRHODOPSN"/>
</dbReference>
<evidence type="ECO:0000256" key="1">
    <source>
        <dbReference type="ARBA" id="ARBA00004141"/>
    </source>
</evidence>
<dbReference type="PROSITE" id="PS50262">
    <property type="entry name" value="G_PROTEIN_RECEP_F1_2"/>
    <property type="match status" value="1"/>
</dbReference>
<evidence type="ECO:0000256" key="5">
    <source>
        <dbReference type="ARBA" id="ARBA00023136"/>
    </source>
</evidence>
<evidence type="ECO:0000256" key="8">
    <source>
        <dbReference type="RuleBase" id="RU000688"/>
    </source>
</evidence>
<keyword evidence="3 9" id="KW-1133">Transmembrane helix</keyword>
<evidence type="ECO:0000313" key="11">
    <source>
        <dbReference type="EMBL" id="ANO39079.1"/>
    </source>
</evidence>
<dbReference type="SUPFAM" id="SSF81321">
    <property type="entry name" value="Family A G protein-coupled receptor-like"/>
    <property type="match status" value="1"/>
</dbReference>
<keyword evidence="6 8" id="KW-0675">Receptor</keyword>
<organism evidence="11">
    <name type="scientific">Schmidtea mediterranea</name>
    <name type="common">Freshwater planarian flatworm</name>
    <dbReference type="NCBI Taxonomy" id="79327"/>
    <lineage>
        <taxon>Eukaryota</taxon>
        <taxon>Metazoa</taxon>
        <taxon>Spiralia</taxon>
        <taxon>Lophotrochozoa</taxon>
        <taxon>Platyhelminthes</taxon>
        <taxon>Rhabditophora</taxon>
        <taxon>Seriata</taxon>
        <taxon>Tricladida</taxon>
        <taxon>Continenticola</taxon>
        <taxon>Geoplanoidea</taxon>
        <taxon>Dugesiidae</taxon>
        <taxon>Schmidtea</taxon>
    </lineage>
</organism>